<dbReference type="RefSeq" id="WP_154620321.1">
    <property type="nucleotide sequence ID" value="NZ_VUNL01000004.1"/>
</dbReference>
<evidence type="ECO:0000313" key="14">
    <source>
        <dbReference type="Proteomes" id="UP000430222"/>
    </source>
</evidence>
<dbReference type="Gene3D" id="3.30.1150.10">
    <property type="match status" value="1"/>
</dbReference>
<protein>
    <submittedName>
        <fullName evidence="13">Energy transducer TonB</fullName>
    </submittedName>
</protein>
<keyword evidence="5" id="KW-0997">Cell inner membrane</keyword>
<dbReference type="NCBIfam" id="TIGR01352">
    <property type="entry name" value="tonB_Cterm"/>
    <property type="match status" value="1"/>
</dbReference>
<reference evidence="13 14" key="1">
    <citation type="submission" date="2019-08" db="EMBL/GenBank/DDBJ databases">
        <title>In-depth cultivation of the pig gut microbiome towards novel bacterial diversity and tailored functional studies.</title>
        <authorList>
            <person name="Wylensek D."/>
            <person name="Hitch T.C.A."/>
            <person name="Clavel T."/>
        </authorList>
    </citation>
    <scope>NUCLEOTIDE SEQUENCE [LARGE SCALE GENOMIC DNA]</scope>
    <source>
        <strain evidence="14">WCA-380-WT-3B3</strain>
    </source>
</reference>
<comment type="subcellular location">
    <subcellularLocation>
        <location evidence="1">Cell inner membrane</location>
        <topology evidence="1">Single-pass membrane protein</topology>
        <orientation evidence="1">Periplasmic side</orientation>
    </subcellularLocation>
</comment>
<keyword evidence="6 11" id="KW-0812">Transmembrane</keyword>
<feature type="compositionally biased region" description="Basic and acidic residues" evidence="10">
    <location>
        <begin position="86"/>
        <end position="110"/>
    </location>
</feature>
<evidence type="ECO:0000256" key="1">
    <source>
        <dbReference type="ARBA" id="ARBA00004383"/>
    </source>
</evidence>
<feature type="compositionally biased region" description="Low complexity" evidence="10">
    <location>
        <begin position="117"/>
        <end position="130"/>
    </location>
</feature>
<evidence type="ECO:0000256" key="9">
    <source>
        <dbReference type="ARBA" id="ARBA00023136"/>
    </source>
</evidence>
<keyword evidence="7" id="KW-0653">Protein transport</keyword>
<dbReference type="SUPFAM" id="SSF74653">
    <property type="entry name" value="TolA/TonB C-terminal domain"/>
    <property type="match status" value="1"/>
</dbReference>
<evidence type="ECO:0000256" key="7">
    <source>
        <dbReference type="ARBA" id="ARBA00022927"/>
    </source>
</evidence>
<comment type="caution">
    <text evidence="13">The sequence shown here is derived from an EMBL/GenBank/DDBJ whole genome shotgun (WGS) entry which is preliminary data.</text>
</comment>
<dbReference type="PROSITE" id="PS52015">
    <property type="entry name" value="TONB_CTD"/>
    <property type="match status" value="1"/>
</dbReference>
<keyword evidence="8 11" id="KW-1133">Transmembrane helix</keyword>
<dbReference type="EMBL" id="VUNL01000004">
    <property type="protein sequence ID" value="MSV24562.1"/>
    <property type="molecule type" value="Genomic_DNA"/>
</dbReference>
<feature type="compositionally biased region" description="Gly residues" evidence="10">
    <location>
        <begin position="137"/>
        <end position="156"/>
    </location>
</feature>
<dbReference type="AlphaFoldDB" id="A0A6I2UZA4"/>
<dbReference type="InterPro" id="IPR006260">
    <property type="entry name" value="TonB/TolA_C"/>
</dbReference>
<proteinExistence type="inferred from homology"/>
<evidence type="ECO:0000256" key="5">
    <source>
        <dbReference type="ARBA" id="ARBA00022519"/>
    </source>
</evidence>
<keyword evidence="3" id="KW-0813">Transport</keyword>
<evidence type="ECO:0000256" key="4">
    <source>
        <dbReference type="ARBA" id="ARBA00022475"/>
    </source>
</evidence>
<evidence type="ECO:0000256" key="11">
    <source>
        <dbReference type="SAM" id="Phobius"/>
    </source>
</evidence>
<dbReference type="GO" id="GO:0055085">
    <property type="term" value="P:transmembrane transport"/>
    <property type="evidence" value="ECO:0007669"/>
    <property type="project" value="InterPro"/>
</dbReference>
<dbReference type="InterPro" id="IPR051045">
    <property type="entry name" value="TonB-dependent_transducer"/>
</dbReference>
<keyword evidence="9 11" id="KW-0472">Membrane</keyword>
<feature type="region of interest" description="Disordered" evidence="10">
    <location>
        <begin position="54"/>
        <end position="166"/>
    </location>
</feature>
<feature type="transmembrane region" description="Helical" evidence="11">
    <location>
        <begin position="12"/>
        <end position="36"/>
    </location>
</feature>
<evidence type="ECO:0000313" key="13">
    <source>
        <dbReference type="EMBL" id="MSV24562.1"/>
    </source>
</evidence>
<gene>
    <name evidence="13" type="ORF">FYJ78_05040</name>
</gene>
<feature type="domain" description="TonB C-terminal" evidence="12">
    <location>
        <begin position="169"/>
        <end position="259"/>
    </location>
</feature>
<dbReference type="PANTHER" id="PTHR33446">
    <property type="entry name" value="PROTEIN TONB-RELATED"/>
    <property type="match status" value="1"/>
</dbReference>
<dbReference type="GO" id="GO:0098797">
    <property type="term" value="C:plasma membrane protein complex"/>
    <property type="evidence" value="ECO:0007669"/>
    <property type="project" value="TreeGrafter"/>
</dbReference>
<organism evidence="13 14">
    <name type="scientific">Selenomonas montiformis</name>
    <dbReference type="NCBI Taxonomy" id="2652285"/>
    <lineage>
        <taxon>Bacteria</taxon>
        <taxon>Bacillati</taxon>
        <taxon>Bacillota</taxon>
        <taxon>Negativicutes</taxon>
        <taxon>Selenomonadales</taxon>
        <taxon>Selenomonadaceae</taxon>
        <taxon>Selenomonas</taxon>
    </lineage>
</organism>
<dbReference type="Pfam" id="PF03544">
    <property type="entry name" value="TonB_C"/>
    <property type="match status" value="1"/>
</dbReference>
<dbReference type="GO" id="GO:0031992">
    <property type="term" value="F:energy transducer activity"/>
    <property type="evidence" value="ECO:0007669"/>
    <property type="project" value="TreeGrafter"/>
</dbReference>
<feature type="compositionally biased region" description="Pro residues" evidence="10">
    <location>
        <begin position="64"/>
        <end position="73"/>
    </location>
</feature>
<keyword evidence="14" id="KW-1185">Reference proteome</keyword>
<name>A0A6I2UZA4_9FIRM</name>
<evidence type="ECO:0000256" key="8">
    <source>
        <dbReference type="ARBA" id="ARBA00022989"/>
    </source>
</evidence>
<evidence type="ECO:0000256" key="10">
    <source>
        <dbReference type="SAM" id="MobiDB-lite"/>
    </source>
</evidence>
<sequence length="259" mass="26717">MNSQEGRILLRAWGASLIVHLFLFLLLAAAGLFLLVRPAPQDAEDVVEISLADGGASGSSRAEVPPPSAPAAPAPTVEISSAVKLPDIRQDYTEQPEKQREYRENHREDTAGAEQSGRAPGEAGAPDAAGKSAGTGHADGGAEQGAGKASGAGGAETGSAPAPDEAPAVVDAGAYCTYRAVPQYPAGMIQAGASGRVTIEIEVSPESAVTSVEIVRSSGYGALDQAAVSAGWQCRFQMNGHPGRYRTTYRFELQGGDDW</sequence>
<evidence type="ECO:0000256" key="6">
    <source>
        <dbReference type="ARBA" id="ARBA00022692"/>
    </source>
</evidence>
<feature type="compositionally biased region" description="Low complexity" evidence="10">
    <location>
        <begin position="157"/>
        <end position="166"/>
    </location>
</feature>
<accession>A0A6I2UZA4</accession>
<dbReference type="GO" id="GO:0015031">
    <property type="term" value="P:protein transport"/>
    <property type="evidence" value="ECO:0007669"/>
    <property type="project" value="UniProtKB-KW"/>
</dbReference>
<comment type="similarity">
    <text evidence="2">Belongs to the TonB family.</text>
</comment>
<dbReference type="InterPro" id="IPR037682">
    <property type="entry name" value="TonB_C"/>
</dbReference>
<evidence type="ECO:0000259" key="12">
    <source>
        <dbReference type="PROSITE" id="PS52015"/>
    </source>
</evidence>
<evidence type="ECO:0000256" key="2">
    <source>
        <dbReference type="ARBA" id="ARBA00006555"/>
    </source>
</evidence>
<evidence type="ECO:0000256" key="3">
    <source>
        <dbReference type="ARBA" id="ARBA00022448"/>
    </source>
</evidence>
<dbReference type="PANTHER" id="PTHR33446:SF2">
    <property type="entry name" value="PROTEIN TONB"/>
    <property type="match status" value="1"/>
</dbReference>
<dbReference type="Proteomes" id="UP000430222">
    <property type="component" value="Unassembled WGS sequence"/>
</dbReference>
<keyword evidence="4" id="KW-1003">Cell membrane</keyword>